<keyword evidence="4" id="KW-0347">Helicase</keyword>
<evidence type="ECO:0000313" key="5">
    <source>
        <dbReference type="Proteomes" id="UP001499854"/>
    </source>
</evidence>
<organism evidence="4 5">
    <name type="scientific">Catenulispora subtropica</name>
    <dbReference type="NCBI Taxonomy" id="450798"/>
    <lineage>
        <taxon>Bacteria</taxon>
        <taxon>Bacillati</taxon>
        <taxon>Actinomycetota</taxon>
        <taxon>Actinomycetes</taxon>
        <taxon>Catenulisporales</taxon>
        <taxon>Catenulisporaceae</taxon>
        <taxon>Catenulispora</taxon>
    </lineage>
</organism>
<dbReference type="Pfam" id="PF00271">
    <property type="entry name" value="Helicase_C"/>
    <property type="match status" value="1"/>
</dbReference>
<sequence length="611" mass="67029">MLRGEVDDDSAIRLEPGLTDRLARALYDYDRIERLIGPLRAKAEQYRDEAGRLRGSAKPLRGKLRWMLSGPKRKAEAAEALGTLTKLLDDPARTAFLEDLRRAHQAVGDTAPPPMAVVWRDFNQRSAAYYSALDAALGEAVDTKTGGSREAELPPEVVAAVEAQPLDTSLLTATLRGYQHFGARYALAQKAVVLGDEMGLGKTVQAIAALAHLSASGRKHFFVVCPSSVMANWEREIERLSSLTSFRVHGSGERDKVLNRWARQGGVAITTFDTLRVVSVPPRPLGLAVVDEAHFIKNPETARAKNVRALLKRAEHTILLSGTPLENRVAEFTELLGYLRPDLADALDRSDESDDPAAFRRIAAPAYLRRNQKDVLKELPEMVAVDEWVEFTDADQQAYHDAVMAGHIMYVRQAAYRSGAASAKMQRLVELVDEARENGLKVLIFSYFREVLATVEQALGERVVGSITGDTIPGTRLDLVDGFSKIDGHAVLLSQIDAGGTGLNVQAASVVILCEPQFKPSTEDQAIARAHRMGQNRVVRVYRLLAKDSVDDALLARLGAKARLFDRYARRSAVADFSPSAVDGELAGSERALARDLLAGEQERIGVRRSR</sequence>
<dbReference type="Gene3D" id="3.40.50.10810">
    <property type="entry name" value="Tandem AAA-ATPase domain"/>
    <property type="match status" value="1"/>
</dbReference>
<dbReference type="InterPro" id="IPR027417">
    <property type="entry name" value="P-loop_NTPase"/>
</dbReference>
<dbReference type="InterPro" id="IPR038718">
    <property type="entry name" value="SNF2-like_sf"/>
</dbReference>
<dbReference type="InterPro" id="IPR001650">
    <property type="entry name" value="Helicase_C-like"/>
</dbReference>
<keyword evidence="4" id="KW-0547">Nucleotide-binding</keyword>
<dbReference type="SUPFAM" id="SSF52540">
    <property type="entry name" value="P-loop containing nucleoside triphosphate hydrolases"/>
    <property type="match status" value="2"/>
</dbReference>
<evidence type="ECO:0000256" key="1">
    <source>
        <dbReference type="ARBA" id="ARBA00022801"/>
    </source>
</evidence>
<dbReference type="PROSITE" id="PS51194">
    <property type="entry name" value="HELICASE_CTER"/>
    <property type="match status" value="1"/>
</dbReference>
<comment type="caution">
    <text evidence="4">The sequence shown here is derived from an EMBL/GenBank/DDBJ whole genome shotgun (WGS) entry which is preliminary data.</text>
</comment>
<evidence type="ECO:0000259" key="3">
    <source>
        <dbReference type="PROSITE" id="PS51194"/>
    </source>
</evidence>
<dbReference type="Pfam" id="PF00176">
    <property type="entry name" value="SNF2-rel_dom"/>
    <property type="match status" value="1"/>
</dbReference>
<dbReference type="PANTHER" id="PTHR10799">
    <property type="entry name" value="SNF2/RAD54 HELICASE FAMILY"/>
    <property type="match status" value="1"/>
</dbReference>
<dbReference type="CDD" id="cd17919">
    <property type="entry name" value="DEXHc_Snf"/>
    <property type="match status" value="1"/>
</dbReference>
<dbReference type="SMART" id="SM00487">
    <property type="entry name" value="DEXDc"/>
    <property type="match status" value="1"/>
</dbReference>
<dbReference type="SMART" id="SM00490">
    <property type="entry name" value="HELICc"/>
    <property type="match status" value="1"/>
</dbReference>
<keyword evidence="5" id="KW-1185">Reference proteome</keyword>
<feature type="domain" description="Helicase ATP-binding" evidence="2">
    <location>
        <begin position="183"/>
        <end position="342"/>
    </location>
</feature>
<dbReference type="InterPro" id="IPR014001">
    <property type="entry name" value="Helicase_ATP-bd"/>
</dbReference>
<accession>A0ABP5DJ08</accession>
<proteinExistence type="predicted"/>
<name>A0ABP5DJ08_9ACTN</name>
<dbReference type="InterPro" id="IPR000330">
    <property type="entry name" value="SNF2_N"/>
</dbReference>
<dbReference type="GO" id="GO:0004386">
    <property type="term" value="F:helicase activity"/>
    <property type="evidence" value="ECO:0007669"/>
    <property type="project" value="UniProtKB-KW"/>
</dbReference>
<dbReference type="InterPro" id="IPR049730">
    <property type="entry name" value="SNF2/RAD54-like_C"/>
</dbReference>
<dbReference type="RefSeq" id="WP_344659338.1">
    <property type="nucleotide sequence ID" value="NZ_BAAAQM010000028.1"/>
</dbReference>
<feature type="domain" description="Helicase C-terminal" evidence="3">
    <location>
        <begin position="427"/>
        <end position="586"/>
    </location>
</feature>
<dbReference type="EMBL" id="BAAAQM010000028">
    <property type="protein sequence ID" value="GAA1981103.1"/>
    <property type="molecule type" value="Genomic_DNA"/>
</dbReference>
<gene>
    <name evidence="4" type="ORF">GCM10009838_47860</name>
</gene>
<dbReference type="CDD" id="cd18793">
    <property type="entry name" value="SF2_C_SNF"/>
    <property type="match status" value="1"/>
</dbReference>
<protein>
    <submittedName>
        <fullName evidence="4">DEAD/DEAH box helicase</fullName>
    </submittedName>
</protein>
<reference evidence="5" key="1">
    <citation type="journal article" date="2019" name="Int. J. Syst. Evol. Microbiol.">
        <title>The Global Catalogue of Microorganisms (GCM) 10K type strain sequencing project: providing services to taxonomists for standard genome sequencing and annotation.</title>
        <authorList>
            <consortium name="The Broad Institute Genomics Platform"/>
            <consortium name="The Broad Institute Genome Sequencing Center for Infectious Disease"/>
            <person name="Wu L."/>
            <person name="Ma J."/>
        </authorList>
    </citation>
    <scope>NUCLEOTIDE SEQUENCE [LARGE SCALE GENOMIC DNA]</scope>
    <source>
        <strain evidence="5">JCM 16013</strain>
    </source>
</reference>
<dbReference type="Gene3D" id="3.40.50.300">
    <property type="entry name" value="P-loop containing nucleotide triphosphate hydrolases"/>
    <property type="match status" value="1"/>
</dbReference>
<dbReference type="PROSITE" id="PS51192">
    <property type="entry name" value="HELICASE_ATP_BIND_1"/>
    <property type="match status" value="1"/>
</dbReference>
<keyword evidence="1" id="KW-0378">Hydrolase</keyword>
<evidence type="ECO:0000259" key="2">
    <source>
        <dbReference type="PROSITE" id="PS51192"/>
    </source>
</evidence>
<evidence type="ECO:0000313" key="4">
    <source>
        <dbReference type="EMBL" id="GAA1981103.1"/>
    </source>
</evidence>
<dbReference type="Proteomes" id="UP001499854">
    <property type="component" value="Unassembled WGS sequence"/>
</dbReference>
<keyword evidence="4" id="KW-0067">ATP-binding</keyword>